<dbReference type="Gene3D" id="2.170.130.10">
    <property type="entry name" value="TonB-dependent receptor, plug domain"/>
    <property type="match status" value="1"/>
</dbReference>
<dbReference type="PANTHER" id="PTHR30069">
    <property type="entry name" value="TONB-DEPENDENT OUTER MEMBRANE RECEPTOR"/>
    <property type="match status" value="1"/>
</dbReference>
<dbReference type="InterPro" id="IPR012910">
    <property type="entry name" value="Plug_dom"/>
</dbReference>
<evidence type="ECO:0000259" key="10">
    <source>
        <dbReference type="Pfam" id="PF07715"/>
    </source>
</evidence>
<dbReference type="SUPFAM" id="SSF56935">
    <property type="entry name" value="Porins"/>
    <property type="match status" value="1"/>
</dbReference>
<dbReference type="GO" id="GO:0044718">
    <property type="term" value="P:siderophore transmembrane transport"/>
    <property type="evidence" value="ECO:0007669"/>
    <property type="project" value="TreeGrafter"/>
</dbReference>
<evidence type="ECO:0000256" key="4">
    <source>
        <dbReference type="ARBA" id="ARBA00022692"/>
    </source>
</evidence>
<keyword evidence="7 8" id="KW-0998">Cell outer membrane</keyword>
<proteinExistence type="inferred from homology"/>
<keyword evidence="11" id="KW-0675">Receptor</keyword>
<evidence type="ECO:0000313" key="12">
    <source>
        <dbReference type="Proteomes" id="UP000309561"/>
    </source>
</evidence>
<name>A0A4U2Z8I3_9BACT</name>
<dbReference type="GO" id="GO:0009279">
    <property type="term" value="C:cell outer membrane"/>
    <property type="evidence" value="ECO:0007669"/>
    <property type="project" value="UniProtKB-SubCell"/>
</dbReference>
<dbReference type="GO" id="GO:0015344">
    <property type="term" value="F:siderophore uptake transmembrane transporter activity"/>
    <property type="evidence" value="ECO:0007669"/>
    <property type="project" value="TreeGrafter"/>
</dbReference>
<dbReference type="OrthoDB" id="9800913at2"/>
<keyword evidence="6 8" id="KW-0472">Membrane</keyword>
<dbReference type="Gene3D" id="2.40.170.20">
    <property type="entry name" value="TonB-dependent receptor, beta-barrel domain"/>
    <property type="match status" value="1"/>
</dbReference>
<reference evidence="11 12" key="1">
    <citation type="submission" date="2019-04" db="EMBL/GenBank/DDBJ databases">
        <title>Sulfurimonas crateris sp. nov. a facultative anaerobic sulfur-oxidizing chemolithautotrophic bacterium isolated from a terrestrial mud vulcano.</title>
        <authorList>
            <person name="Ratnikova N.M."/>
            <person name="Slobodkin A.I."/>
            <person name="Merkel A.Y."/>
            <person name="Novikov A."/>
            <person name="Bonch-Osmolovskaya E.A."/>
            <person name="Slobodkina G.B."/>
        </authorList>
    </citation>
    <scope>NUCLEOTIDE SEQUENCE [LARGE SCALE GENOMIC DNA]</scope>
    <source>
        <strain evidence="11 12">SN118</strain>
    </source>
</reference>
<dbReference type="InterPro" id="IPR036942">
    <property type="entry name" value="Beta-barrel_TonB_sf"/>
</dbReference>
<dbReference type="InterPro" id="IPR039426">
    <property type="entry name" value="TonB-dep_rcpt-like"/>
</dbReference>
<organism evidence="11 12">
    <name type="scientific">Sulfurimonas crateris</name>
    <dbReference type="NCBI Taxonomy" id="2574727"/>
    <lineage>
        <taxon>Bacteria</taxon>
        <taxon>Pseudomonadati</taxon>
        <taxon>Campylobacterota</taxon>
        <taxon>Epsilonproteobacteria</taxon>
        <taxon>Campylobacterales</taxon>
        <taxon>Sulfurimonadaceae</taxon>
        <taxon>Sulfurimonas</taxon>
    </lineage>
</organism>
<dbReference type="RefSeq" id="WP_137012569.1">
    <property type="nucleotide sequence ID" value="NZ_SZPX01000003.1"/>
</dbReference>
<feature type="chain" id="PRO_5020708245" evidence="9">
    <location>
        <begin position="22"/>
        <end position="702"/>
    </location>
</feature>
<dbReference type="Proteomes" id="UP000309561">
    <property type="component" value="Unassembled WGS sequence"/>
</dbReference>
<evidence type="ECO:0000256" key="3">
    <source>
        <dbReference type="ARBA" id="ARBA00022452"/>
    </source>
</evidence>
<keyword evidence="4 8" id="KW-0812">Transmembrane</keyword>
<keyword evidence="2 8" id="KW-0813">Transport</keyword>
<evidence type="ECO:0000256" key="2">
    <source>
        <dbReference type="ARBA" id="ARBA00022448"/>
    </source>
</evidence>
<dbReference type="EMBL" id="SZPX01000003">
    <property type="protein sequence ID" value="TKI69800.1"/>
    <property type="molecule type" value="Genomic_DNA"/>
</dbReference>
<evidence type="ECO:0000256" key="6">
    <source>
        <dbReference type="ARBA" id="ARBA00023136"/>
    </source>
</evidence>
<comment type="subcellular location">
    <subcellularLocation>
        <location evidence="1 8">Cell outer membrane</location>
        <topology evidence="1 8">Multi-pass membrane protein</topology>
    </subcellularLocation>
</comment>
<evidence type="ECO:0000313" key="11">
    <source>
        <dbReference type="EMBL" id="TKI69800.1"/>
    </source>
</evidence>
<evidence type="ECO:0000256" key="5">
    <source>
        <dbReference type="ARBA" id="ARBA00022729"/>
    </source>
</evidence>
<dbReference type="PROSITE" id="PS51257">
    <property type="entry name" value="PROKAR_LIPOPROTEIN"/>
    <property type="match status" value="1"/>
</dbReference>
<dbReference type="InterPro" id="IPR037066">
    <property type="entry name" value="Plug_dom_sf"/>
</dbReference>
<keyword evidence="3 8" id="KW-1134">Transmembrane beta strand</keyword>
<accession>A0A4U2Z8I3</accession>
<evidence type="ECO:0000256" key="8">
    <source>
        <dbReference type="PROSITE-ProRule" id="PRU01360"/>
    </source>
</evidence>
<keyword evidence="12" id="KW-1185">Reference proteome</keyword>
<protein>
    <submittedName>
        <fullName evidence="11">TonB-dependent receptor</fullName>
    </submittedName>
</protein>
<evidence type="ECO:0000256" key="7">
    <source>
        <dbReference type="ARBA" id="ARBA00023237"/>
    </source>
</evidence>
<dbReference type="PANTHER" id="PTHR30069:SF29">
    <property type="entry name" value="HEMOGLOBIN AND HEMOGLOBIN-HAPTOGLOBIN-BINDING PROTEIN 1-RELATED"/>
    <property type="match status" value="1"/>
</dbReference>
<evidence type="ECO:0000256" key="9">
    <source>
        <dbReference type="SAM" id="SignalP"/>
    </source>
</evidence>
<dbReference type="PROSITE" id="PS52016">
    <property type="entry name" value="TONB_DEPENDENT_REC_3"/>
    <property type="match status" value="1"/>
</dbReference>
<gene>
    <name evidence="11" type="ORF">FCU45_04075</name>
</gene>
<dbReference type="Pfam" id="PF07715">
    <property type="entry name" value="Plug"/>
    <property type="match status" value="1"/>
</dbReference>
<feature type="domain" description="TonB-dependent receptor plug" evidence="10">
    <location>
        <begin position="54"/>
        <end position="157"/>
    </location>
</feature>
<feature type="signal peptide" evidence="9">
    <location>
        <begin position="1"/>
        <end position="21"/>
    </location>
</feature>
<evidence type="ECO:0000256" key="1">
    <source>
        <dbReference type="ARBA" id="ARBA00004571"/>
    </source>
</evidence>
<dbReference type="AlphaFoldDB" id="A0A4U2Z8I3"/>
<comment type="caution">
    <text evidence="11">The sequence shown here is derived from an EMBL/GenBank/DDBJ whole genome shotgun (WGS) entry which is preliminary data.</text>
</comment>
<comment type="similarity">
    <text evidence="8">Belongs to the TonB-dependent receptor family.</text>
</comment>
<sequence length="702" mass="80359">MQNKLFNIALLLSSLTYSCVADGGVDNAVESLANQMKHFSEVATTTKQNEHYQPYIISTFNGKELEKLGISNLKEALFLVPGVDMATDNSNNQTPIFRGSNSLAYGQSKLFIDGVPVNNLFLDAYSEYLSFPVEMIKRIEVVRGPGSKTDGFNAYAGSINVITYAEDFEGFNSSDKIVFKYGSYDYKMGGFFKNYKVDDLRVSVDFFYQEDNKKLPSGPDGLSQGVMSMTGYDNRALSQSGDAPLWLEEYSLGLSLEYKDFSLKARMLEHKKGSAYGINYSLPQENDRVKLPSYYLDLGYNKKINDYELNIDAGIKYDTFDSKSKLLPDGLNFIDMYQFDTYGTVSPPVSFADGLYGEHLATQRTLYQSSYLKYRGVERHLFTFGYRLTREETIDMISKLSNWSTGLPELYDYTQTYPFFDANAKRNTLIISLQDEFELNNNLSFIYGFNYEETSYEDAGLEPRVSMVYQLDAENIFKAIYSRSHRNASWQEMFTMNNRARVGSSDLKPEIVDAFEAAYIKKFSNDSYIQTNLFYLLNKDQIYNSSTSPEYENVMDTDIYGFELEYKGNITSLDQLYLNYSYVTGKSYINDEARSESLSNVANHLAKGYYIYNIDRTLSISTTAKFVGSKNRVFGDTREKVKAYSTFDTAMQYKNKEHDFALTFSVKNIFNSTVKFPSAVSTYPEDYEQERRTFLITLKKEF</sequence>
<keyword evidence="5 9" id="KW-0732">Signal</keyword>